<gene>
    <name evidence="1" type="ORF">GR303_23080</name>
</gene>
<reference evidence="1 2" key="1">
    <citation type="submission" date="2020-01" db="EMBL/GenBank/DDBJ databases">
        <title>Microvirga sp. nov., an arsenate reduction bacterium isolated from Tibet hotspring sediments.</title>
        <authorList>
            <person name="Yuan C.-G."/>
        </authorList>
    </citation>
    <scope>NUCLEOTIDE SEQUENCE [LARGE SCALE GENOMIC DNA]</scope>
    <source>
        <strain evidence="1 2">SYSU G3D203</strain>
    </source>
</reference>
<dbReference type="EMBL" id="JAAAXJ010000031">
    <property type="protein sequence ID" value="NBJ27208.1"/>
    <property type="molecule type" value="Genomic_DNA"/>
</dbReference>
<protein>
    <submittedName>
        <fullName evidence="1">Uncharacterized protein</fullName>
    </submittedName>
</protein>
<keyword evidence="2" id="KW-1185">Reference proteome</keyword>
<name>A0ABW9Z4A6_9HYPH</name>
<dbReference type="Proteomes" id="UP000818323">
    <property type="component" value="Unassembled WGS sequence"/>
</dbReference>
<dbReference type="NCBIfam" id="NF038336">
    <property type="entry name" value="YjiT_fam"/>
    <property type="match status" value="1"/>
</dbReference>
<accession>A0ABW9Z4A6</accession>
<evidence type="ECO:0000313" key="2">
    <source>
        <dbReference type="Proteomes" id="UP000818323"/>
    </source>
</evidence>
<comment type="caution">
    <text evidence="1">The sequence shown here is derived from an EMBL/GenBank/DDBJ whole genome shotgun (WGS) entry which is preliminary data.</text>
</comment>
<evidence type="ECO:0000313" key="1">
    <source>
        <dbReference type="EMBL" id="NBJ27208.1"/>
    </source>
</evidence>
<sequence length="1076" mass="118256">MLIECLEFSQPDVSSREFCALICLYVSEWFKREFVGGMWSWDPPLNAIGLTQAEIEVRKLTPRGLDFWGQKVMRRGDGDRMFLNTLIVQGGLPMALAAKQSGWLSSFVALVIRDLENGSDRSSTAALRHAEFHSFRVPEAFRKLPLLQLVAELAARIVELRHAVPAESGLDTVACLDVTMPGWRDSLPVVLEDETARRLIEGLIRTKAEPPATPILAERCIVKAGDSTLSFGLRLRLDGFLDVSRLPNASEALLEGFSRARLMPSGPLAERVQGCLAILDRPTKGEACWAARSILQGNPVIRKFSLRDQVSASLHVDGRDLCEIEIPGGGAIDSEVLTFRAGSTGELNDIRLLGTGSVRSRDEAVLVAMTSSVEKVTVQSGTLTDVGLVDGLTLHRLQGQVRIETSDGLIYQITSSSDRDDIGQVCLTGDKVSDLSASVPVFAGVPKIQRLAAGGLLSAIPDHLVRWRPVGSKAEWRALNRQSPPVGLIEITSFEDGIVRDRTRLGIVPAGATVRRETVGQAASVSLYGFRLEEVVPTSPGTTLSIMNDPAADTVRLTYDAGERLREIPVELRWPGSASLRAKLPLVGNEIVFFNASGERVAHRTVLSVADLRGMTIETGGRAVLRGELIQGGRVDEYLSLNRSFERSLALAHVRNELLGLFACADDLDCEVRLYASSGANEARIDVQRYDLRLINDGGRVGFDRRSAANIKASGAIEIVGRPFVTLLGQEHVLRVCSLEELPDARLDIPQGRGPWLVFAKVDGVSRSRPLFMPGVLEDGVLPTLDPIVQAMLTEPEKERESNILAQLKAAEEASGTEALSYLKGMIKTFKGYLPLQTFDVLRLLHRCPGAGVALLAAAETNDLPLLIEIEGELPFWWTLTPMESWCEVFRRRLEVWEESLSFIPDPTDRKKLATGRLVNQLQSIEDVAPSLKTHLDFVRLSLKLDPSTDGTKLLQMPYQAAIMLTEQHGEFLADECIRRNGERSAWPNRPNFRARVSLLPKGFMRFDEGTLTVLDAPHVAAQISLGILEITSSIDRGLRACRSFDQAYFDEAFPVALTRLWAYARGDALIPRKVT</sequence>
<organism evidence="1 2">
    <name type="scientific">Microvirga arsenatis</name>
    <dbReference type="NCBI Taxonomy" id="2692265"/>
    <lineage>
        <taxon>Bacteria</taxon>
        <taxon>Pseudomonadati</taxon>
        <taxon>Pseudomonadota</taxon>
        <taxon>Alphaproteobacteria</taxon>
        <taxon>Hyphomicrobiales</taxon>
        <taxon>Methylobacteriaceae</taxon>
        <taxon>Microvirga</taxon>
    </lineage>
</organism>
<dbReference type="InterPro" id="IPR047879">
    <property type="entry name" value="YjiT"/>
</dbReference>
<proteinExistence type="predicted"/>